<accession>A0A5K0ZHK7</accession>
<dbReference type="EMBL" id="LR721779">
    <property type="protein sequence ID" value="VVV88957.1"/>
    <property type="molecule type" value="Genomic_DNA"/>
</dbReference>
<organism evidence="1">
    <name type="scientific">Nymphaea colorata</name>
    <name type="common">pocket water lily</name>
    <dbReference type="NCBI Taxonomy" id="210225"/>
    <lineage>
        <taxon>Eukaryota</taxon>
        <taxon>Viridiplantae</taxon>
        <taxon>Streptophyta</taxon>
        <taxon>Embryophyta</taxon>
        <taxon>Tracheophyta</taxon>
        <taxon>Spermatophyta</taxon>
        <taxon>Magnoliopsida</taxon>
        <taxon>Nymphaeales</taxon>
        <taxon>Nymphaeaceae</taxon>
        <taxon>Nymphaea</taxon>
    </lineage>
</organism>
<name>A0A5K0ZHK7_9MAGN</name>
<proteinExistence type="predicted"/>
<sequence>MSSSSEEKGLVDTFYASLASLISSGNLFKWPQDSNYKFIINLIIRSQYAFFSFGFPDEEISGQAGRQLIEDSIRVIRYGLRKVDLFNWLGGATERTVKNGRLWSLDQISGNPACRFSNEHPTR</sequence>
<gene>
    <name evidence="1" type="ORF">NYM_LOCUS10717</name>
</gene>
<evidence type="ECO:0000313" key="1">
    <source>
        <dbReference type="EMBL" id="VVV88957.1"/>
    </source>
</evidence>
<reference evidence="1" key="1">
    <citation type="submission" date="2019-09" db="EMBL/GenBank/DDBJ databases">
        <authorList>
            <person name="Zhang L."/>
        </authorList>
    </citation>
    <scope>NUCLEOTIDE SEQUENCE</scope>
</reference>
<protein>
    <submittedName>
        <fullName evidence="1">Uncharacterized protein</fullName>
    </submittedName>
</protein>
<dbReference type="AlphaFoldDB" id="A0A5K0ZHK7"/>